<proteinExistence type="predicted"/>
<evidence type="ECO:0000256" key="1">
    <source>
        <dbReference type="SAM" id="MobiDB-lite"/>
    </source>
</evidence>
<feature type="region of interest" description="Disordered" evidence="1">
    <location>
        <begin position="1"/>
        <end position="44"/>
    </location>
</feature>
<dbReference type="EMBL" id="JACIFX010000001">
    <property type="protein sequence ID" value="MBB4226552.1"/>
    <property type="molecule type" value="Genomic_DNA"/>
</dbReference>
<comment type="caution">
    <text evidence="2">The sequence shown here is derived from an EMBL/GenBank/DDBJ whole genome shotgun (WGS) entry which is preliminary data.</text>
</comment>
<reference evidence="2 3" key="1">
    <citation type="submission" date="2020-08" db="EMBL/GenBank/DDBJ databases">
        <title>Genomic Encyclopedia of Type Strains, Phase IV (KMG-V): Genome sequencing to study the core and pangenomes of soil and plant-associated prokaryotes.</title>
        <authorList>
            <person name="Whitman W."/>
        </authorList>
    </citation>
    <scope>NUCLEOTIDE SEQUENCE [LARGE SCALE GENOMIC DNA]</scope>
    <source>
        <strain evidence="2 3">SEMIA 4087</strain>
    </source>
</reference>
<keyword evidence="3" id="KW-1185">Reference proteome</keyword>
<evidence type="ECO:0000313" key="3">
    <source>
        <dbReference type="Proteomes" id="UP000551353"/>
    </source>
</evidence>
<sequence length="69" mass="7413">MAASKFRPPPQRLLHAEPTELARPARAAIGDVSDDGQSANETDLPAAKRIAVSLERRALGTEPQLRLAL</sequence>
<organism evidence="2 3">
    <name type="scientific">Rhizobium mongolense</name>
    <dbReference type="NCBI Taxonomy" id="57676"/>
    <lineage>
        <taxon>Bacteria</taxon>
        <taxon>Pseudomonadati</taxon>
        <taxon>Pseudomonadota</taxon>
        <taxon>Alphaproteobacteria</taxon>
        <taxon>Hyphomicrobiales</taxon>
        <taxon>Rhizobiaceae</taxon>
        <taxon>Rhizobium/Agrobacterium group</taxon>
        <taxon>Rhizobium</taxon>
    </lineage>
</organism>
<dbReference type="RefSeq" id="WP_022712818.1">
    <property type="nucleotide sequence ID" value="NZ_JACIFX010000001.1"/>
</dbReference>
<name>A0ABR6IFA4_9HYPH</name>
<evidence type="ECO:0000313" key="2">
    <source>
        <dbReference type="EMBL" id="MBB4226552.1"/>
    </source>
</evidence>
<protein>
    <submittedName>
        <fullName evidence="2">Uncharacterized protein</fullName>
    </submittedName>
</protein>
<dbReference type="Proteomes" id="UP000551353">
    <property type="component" value="Unassembled WGS sequence"/>
</dbReference>
<gene>
    <name evidence="2" type="ORF">GGD56_000372</name>
</gene>
<accession>A0ABR6IFA4</accession>